<evidence type="ECO:0000256" key="1">
    <source>
        <dbReference type="SAM" id="MobiDB-lite"/>
    </source>
</evidence>
<proteinExistence type="predicted"/>
<organism evidence="2 3">
    <name type="scientific">Plakobranchus ocellatus</name>
    <dbReference type="NCBI Taxonomy" id="259542"/>
    <lineage>
        <taxon>Eukaryota</taxon>
        <taxon>Metazoa</taxon>
        <taxon>Spiralia</taxon>
        <taxon>Lophotrochozoa</taxon>
        <taxon>Mollusca</taxon>
        <taxon>Gastropoda</taxon>
        <taxon>Heterobranchia</taxon>
        <taxon>Euthyneura</taxon>
        <taxon>Panpulmonata</taxon>
        <taxon>Sacoglossa</taxon>
        <taxon>Placobranchoidea</taxon>
        <taxon>Plakobranchidae</taxon>
        <taxon>Plakobranchus</taxon>
    </lineage>
</organism>
<reference evidence="2 3" key="1">
    <citation type="journal article" date="2021" name="Elife">
        <title>Chloroplast acquisition without the gene transfer in kleptoplastic sea slugs, Plakobranchus ocellatus.</title>
        <authorList>
            <person name="Maeda T."/>
            <person name="Takahashi S."/>
            <person name="Yoshida T."/>
            <person name="Shimamura S."/>
            <person name="Takaki Y."/>
            <person name="Nagai Y."/>
            <person name="Toyoda A."/>
            <person name="Suzuki Y."/>
            <person name="Arimoto A."/>
            <person name="Ishii H."/>
            <person name="Satoh N."/>
            <person name="Nishiyama T."/>
            <person name="Hasebe M."/>
            <person name="Maruyama T."/>
            <person name="Minagawa J."/>
            <person name="Obokata J."/>
            <person name="Shigenobu S."/>
        </authorList>
    </citation>
    <scope>NUCLEOTIDE SEQUENCE [LARGE SCALE GENOMIC DNA]</scope>
</reference>
<dbReference type="EMBL" id="BLXT01004211">
    <property type="protein sequence ID" value="GFO10844.1"/>
    <property type="molecule type" value="Genomic_DNA"/>
</dbReference>
<dbReference type="AlphaFoldDB" id="A0AAV4AXI5"/>
<gene>
    <name evidence="2" type="ORF">PoB_003734900</name>
</gene>
<keyword evidence="3" id="KW-1185">Reference proteome</keyword>
<feature type="compositionally biased region" description="Polar residues" evidence="1">
    <location>
        <begin position="36"/>
        <end position="62"/>
    </location>
</feature>
<sequence length="426" mass="45684">MACNGTCVGNSSIVAVGVRKDVTKTLVSSHPKKPTSETPQSYRARQKPELQQSLQRVEQSRNGLDGKGMIPVTSLNICLSDSINNNSLSEDSKTENSSEVLESDYTSCVGSVQSEPLDVKKSSCASSGSVESINPKIPSPNQYPIPRILLEPPSSGNDNSAFSSTEDLLDLPPSQNGFLSANLLYSSDLERHQTIMALEDRLSALPSPAQSEDTSETFVTLPDRYQRRLQVDMDNSALSEEDLKSDAEDDMCSREEDLGTALKWIRQEILEMKEQDKSLLKQFIELRASILQLRCLYDPDLQGSCSDISSVGSGSTYSLNEPGLAHSISSSNINKIHVNSSSSNISKIHINSSSSSNVLKSPHQLRRMLLLGGGGELGGVGRREGGGVGLAGSGGGGVGGAGGMVSLSLPNSPRIARLRWRSDEII</sequence>
<feature type="region of interest" description="Disordered" evidence="1">
    <location>
        <begin position="25"/>
        <end position="66"/>
    </location>
</feature>
<accession>A0AAV4AXI5</accession>
<feature type="compositionally biased region" description="Polar residues" evidence="1">
    <location>
        <begin position="123"/>
        <end position="132"/>
    </location>
</feature>
<evidence type="ECO:0000313" key="2">
    <source>
        <dbReference type="EMBL" id="GFO10844.1"/>
    </source>
</evidence>
<comment type="caution">
    <text evidence="2">The sequence shown here is derived from an EMBL/GenBank/DDBJ whole genome shotgun (WGS) entry which is preliminary data.</text>
</comment>
<dbReference type="Proteomes" id="UP000735302">
    <property type="component" value="Unassembled WGS sequence"/>
</dbReference>
<feature type="region of interest" description="Disordered" evidence="1">
    <location>
        <begin position="120"/>
        <end position="140"/>
    </location>
</feature>
<evidence type="ECO:0000313" key="3">
    <source>
        <dbReference type="Proteomes" id="UP000735302"/>
    </source>
</evidence>
<name>A0AAV4AXI5_9GAST</name>
<protein>
    <submittedName>
        <fullName evidence="2">Uncharacterized protein</fullName>
    </submittedName>
</protein>